<dbReference type="AlphaFoldDB" id="A0A644V560"/>
<evidence type="ECO:0000313" key="1">
    <source>
        <dbReference type="EMBL" id="MPL86434.1"/>
    </source>
</evidence>
<dbReference type="Pfam" id="PF09001">
    <property type="entry name" value="DUF1890"/>
    <property type="match status" value="1"/>
</dbReference>
<protein>
    <recommendedName>
        <fullName evidence="2">DUF1890 domain-containing protein</fullName>
    </recommendedName>
</protein>
<dbReference type="Gene3D" id="3.40.50.10160">
    <property type="entry name" value="MTH777-like"/>
    <property type="match status" value="1"/>
</dbReference>
<dbReference type="SUPFAM" id="SSF75181">
    <property type="entry name" value="Hypothetical protein MTH777 (MT0777)"/>
    <property type="match status" value="1"/>
</dbReference>
<sequence length="153" mass="16686">MGEVLILIGCPQIPVQSPLVLYIADFLQDAGHRPVVAANPSAKQLIKTSDPKSHYVSEYKDVDKTIGELADGTIHYPLIISLIHNDAGLTYTATTSAVTPGTLLISVLFGEHAYDLAEEIEYPTEKVVAPVTHNTRPLLTKLDEVLEWAVLKI</sequence>
<reference evidence="1" key="1">
    <citation type="submission" date="2019-08" db="EMBL/GenBank/DDBJ databases">
        <authorList>
            <person name="Kucharzyk K."/>
            <person name="Murdoch R.W."/>
            <person name="Higgins S."/>
            <person name="Loffler F."/>
        </authorList>
    </citation>
    <scope>NUCLEOTIDE SEQUENCE</scope>
</reference>
<dbReference type="InterPro" id="IPR012033">
    <property type="entry name" value="UCP006600"/>
</dbReference>
<dbReference type="InterPro" id="IPR036608">
    <property type="entry name" value="MTH777-like_sf"/>
</dbReference>
<organism evidence="1">
    <name type="scientific">bioreactor metagenome</name>
    <dbReference type="NCBI Taxonomy" id="1076179"/>
    <lineage>
        <taxon>unclassified sequences</taxon>
        <taxon>metagenomes</taxon>
        <taxon>ecological metagenomes</taxon>
    </lineage>
</organism>
<proteinExistence type="predicted"/>
<dbReference type="EMBL" id="VSSQ01000222">
    <property type="protein sequence ID" value="MPL86434.1"/>
    <property type="molecule type" value="Genomic_DNA"/>
</dbReference>
<comment type="caution">
    <text evidence="1">The sequence shown here is derived from an EMBL/GenBank/DDBJ whole genome shotgun (WGS) entry which is preliminary data.</text>
</comment>
<gene>
    <name evidence="1" type="ORF">SDC9_32414</name>
</gene>
<evidence type="ECO:0008006" key="2">
    <source>
        <dbReference type="Google" id="ProtNLM"/>
    </source>
</evidence>
<name>A0A644V560_9ZZZZ</name>
<accession>A0A644V560</accession>